<protein>
    <submittedName>
        <fullName evidence="9">ABC transporter permease</fullName>
    </submittedName>
</protein>
<keyword evidence="5 6" id="KW-0472">Membrane</keyword>
<sequence length="805" mass="90304">MLKNYFKIAVRHFFRHKTYSAINMLGLSIAITCCLLIGLFVRHEWSYDDFHAKADRIYRPWINEVYKNEPFINTTTPYPLGPALVANYPEVEKATRLVKLDGKVQRGSEIFTEQIHLVEPDFFQMFDFPLVQKESPEPLREINSVVLTQATAHKYFGETNPIGKILKIQLDSTLEAFTVTAVAQNVPTNSSIQFNFLLPFGRIKQLRSEKALNHWQRVEAETYVLLRSGTQAKQLEAKFPQMVKVAFGEKYQPGAYDVHLQPIRDIHLNNTLPEGLEPISNPAYSYILATIAFFILLIACINFMTLSIGRSVSRAREVGVRKVMGAIRGQLIQQFWGEALFLTVLAVVTGFLLAVLLLPVFNQLADKNLKFVLDTGTMGLLLVLIMVVGLVAGSYPALVLSNFKPVEVLKGKLTIKGDQSWFRRSLVVVQFGLSVFLMVGTLVMNRQMHYLQSKPLGYYTNRLVVIPTTQSGEAGQAQITRFREALSKHPAVAAVAASAFPFGNGPWAEVGYNDNQKVYREFAQNNVDAHFIPTYNIQLKAGRNFSASNTADKFQSVIVNEALVKEYGWKDPLNARLPGDFPAHRIIGVVEDFNFESLHTPVKPLVLVMQPDSLYQGIENLMISSSSQSDISVRLHPGNLAEQVTLLEQTWKTIAPNEPFSYTFLDQNLENQYRQEQRLGQMINIASGLSIFISCLGLFGLATLAVARRTKEIGVRKVMGASVPDIVTLLSKDFVMLVIIANVLAWPVAWYSLHQWLQDFAYQVPVSWWVFGVAGLATVIISLITISFHAIRAALANPVQALRSE</sequence>
<dbReference type="GO" id="GO:0005886">
    <property type="term" value="C:plasma membrane"/>
    <property type="evidence" value="ECO:0007669"/>
    <property type="project" value="UniProtKB-SubCell"/>
</dbReference>
<feature type="domain" description="MacB-like periplasmic core" evidence="8">
    <location>
        <begin position="20"/>
        <end position="239"/>
    </location>
</feature>
<evidence type="ECO:0000259" key="8">
    <source>
        <dbReference type="Pfam" id="PF12704"/>
    </source>
</evidence>
<dbReference type="InterPro" id="IPR003838">
    <property type="entry name" value="ABC3_permease_C"/>
</dbReference>
<gene>
    <name evidence="9" type="ORF">HUW51_07760</name>
</gene>
<evidence type="ECO:0000256" key="3">
    <source>
        <dbReference type="ARBA" id="ARBA00022692"/>
    </source>
</evidence>
<dbReference type="EMBL" id="CP055156">
    <property type="protein sequence ID" value="QNF32628.1"/>
    <property type="molecule type" value="Genomic_DNA"/>
</dbReference>
<dbReference type="AlphaFoldDB" id="A0A7G7G644"/>
<feature type="transmembrane region" description="Helical" evidence="6">
    <location>
        <begin position="685"/>
        <end position="707"/>
    </location>
</feature>
<evidence type="ECO:0000313" key="9">
    <source>
        <dbReference type="EMBL" id="QNF32628.1"/>
    </source>
</evidence>
<feature type="transmembrane region" description="Helical" evidence="6">
    <location>
        <begin position="339"/>
        <end position="358"/>
    </location>
</feature>
<keyword evidence="4 6" id="KW-1133">Transmembrane helix</keyword>
<evidence type="ECO:0000256" key="2">
    <source>
        <dbReference type="ARBA" id="ARBA00022475"/>
    </source>
</evidence>
<comment type="subcellular location">
    <subcellularLocation>
        <location evidence="1">Cell membrane</location>
        <topology evidence="1">Multi-pass membrane protein</topology>
    </subcellularLocation>
</comment>
<accession>A0A7G7G644</accession>
<dbReference type="InterPro" id="IPR050250">
    <property type="entry name" value="Macrolide_Exporter_MacB"/>
</dbReference>
<feature type="domain" description="ABC3 transporter permease C-terminal" evidence="7">
    <location>
        <begin position="290"/>
        <end position="404"/>
    </location>
</feature>
<keyword evidence="10" id="KW-1185">Reference proteome</keyword>
<keyword evidence="2" id="KW-1003">Cell membrane</keyword>
<dbReference type="KEGG" id="aswu:HUW51_07760"/>
<evidence type="ECO:0000256" key="5">
    <source>
        <dbReference type="ARBA" id="ARBA00023136"/>
    </source>
</evidence>
<proteinExistence type="predicted"/>
<evidence type="ECO:0000313" key="10">
    <source>
        <dbReference type="Proteomes" id="UP000515237"/>
    </source>
</evidence>
<dbReference type="PANTHER" id="PTHR30572">
    <property type="entry name" value="MEMBRANE COMPONENT OF TRANSPORTER-RELATED"/>
    <property type="match status" value="1"/>
</dbReference>
<evidence type="ECO:0000256" key="6">
    <source>
        <dbReference type="SAM" id="Phobius"/>
    </source>
</evidence>
<feature type="transmembrane region" description="Helical" evidence="6">
    <location>
        <begin position="421"/>
        <end position="444"/>
    </location>
</feature>
<feature type="transmembrane region" description="Helical" evidence="6">
    <location>
        <begin position="768"/>
        <end position="791"/>
    </location>
</feature>
<evidence type="ECO:0000256" key="4">
    <source>
        <dbReference type="ARBA" id="ARBA00022989"/>
    </source>
</evidence>
<organism evidence="9 10">
    <name type="scientific">Adhaeribacter swui</name>
    <dbReference type="NCBI Taxonomy" id="2086471"/>
    <lineage>
        <taxon>Bacteria</taxon>
        <taxon>Pseudomonadati</taxon>
        <taxon>Bacteroidota</taxon>
        <taxon>Cytophagia</taxon>
        <taxon>Cytophagales</taxon>
        <taxon>Hymenobacteraceae</taxon>
        <taxon>Adhaeribacter</taxon>
    </lineage>
</organism>
<dbReference type="PANTHER" id="PTHR30572:SF18">
    <property type="entry name" value="ABC-TYPE MACROLIDE FAMILY EXPORT SYSTEM PERMEASE COMPONENT 2"/>
    <property type="match status" value="1"/>
</dbReference>
<dbReference type="Pfam" id="PF02687">
    <property type="entry name" value="FtsX"/>
    <property type="match status" value="2"/>
</dbReference>
<evidence type="ECO:0000259" key="7">
    <source>
        <dbReference type="Pfam" id="PF02687"/>
    </source>
</evidence>
<dbReference type="RefSeq" id="WP_185273406.1">
    <property type="nucleotide sequence ID" value="NZ_CP055156.1"/>
</dbReference>
<dbReference type="Proteomes" id="UP000515237">
    <property type="component" value="Chromosome"/>
</dbReference>
<keyword evidence="3 6" id="KW-0812">Transmembrane</keyword>
<dbReference type="Pfam" id="PF12704">
    <property type="entry name" value="MacB_PCD"/>
    <property type="match status" value="2"/>
</dbReference>
<feature type="transmembrane region" description="Helical" evidence="6">
    <location>
        <begin position="283"/>
        <end position="306"/>
    </location>
</feature>
<reference evidence="9 10" key="1">
    <citation type="journal article" date="2018" name="Int. J. Syst. Evol. Microbiol.">
        <title>Adhaeribacter swui sp. nov., isolated from wet mud.</title>
        <authorList>
            <person name="Kim D.U."/>
            <person name="Kim K.W."/>
            <person name="Kang M.S."/>
            <person name="Kim J.Y."/>
            <person name="Jang J.H."/>
            <person name="Kim M.K."/>
        </authorList>
    </citation>
    <scope>NUCLEOTIDE SEQUENCE [LARGE SCALE GENOMIC DNA]</scope>
    <source>
        <strain evidence="9 10">KCTC 52873</strain>
    </source>
</reference>
<feature type="domain" description="MacB-like periplasmic core" evidence="8">
    <location>
        <begin position="435"/>
        <end position="644"/>
    </location>
</feature>
<feature type="domain" description="ABC3 transporter permease C-terminal" evidence="7">
    <location>
        <begin position="685"/>
        <end position="793"/>
    </location>
</feature>
<dbReference type="InterPro" id="IPR025857">
    <property type="entry name" value="MacB_PCD"/>
</dbReference>
<name>A0A7G7G644_9BACT</name>
<feature type="transmembrane region" description="Helical" evidence="6">
    <location>
        <begin position="21"/>
        <end position="41"/>
    </location>
</feature>
<feature type="transmembrane region" description="Helical" evidence="6">
    <location>
        <begin position="734"/>
        <end position="753"/>
    </location>
</feature>
<feature type="transmembrane region" description="Helical" evidence="6">
    <location>
        <begin position="378"/>
        <end position="400"/>
    </location>
</feature>
<evidence type="ECO:0000256" key="1">
    <source>
        <dbReference type="ARBA" id="ARBA00004651"/>
    </source>
</evidence>
<dbReference type="GO" id="GO:0022857">
    <property type="term" value="F:transmembrane transporter activity"/>
    <property type="evidence" value="ECO:0007669"/>
    <property type="project" value="TreeGrafter"/>
</dbReference>